<evidence type="ECO:0000259" key="1">
    <source>
        <dbReference type="Pfam" id="PF15655"/>
    </source>
</evidence>
<evidence type="ECO:0000313" key="2">
    <source>
        <dbReference type="EMBL" id="KPX73352.1"/>
    </source>
</evidence>
<dbReference type="Proteomes" id="UP000050265">
    <property type="component" value="Unassembled WGS sequence"/>
</dbReference>
<proteinExistence type="predicted"/>
<protein>
    <recommendedName>
        <fullName evidence="1">NTF2 fold immunity protein domain-containing protein</fullName>
    </recommendedName>
</protein>
<dbReference type="Pfam" id="PF15655">
    <property type="entry name" value="Imm-NTF2"/>
    <property type="match status" value="1"/>
</dbReference>
<name>A0A0P9U7S6_PSEAV</name>
<dbReference type="InterPro" id="IPR028049">
    <property type="entry name" value="Imm-NTF2"/>
</dbReference>
<evidence type="ECO:0000313" key="3">
    <source>
        <dbReference type="Proteomes" id="UP000050265"/>
    </source>
</evidence>
<dbReference type="PATRIC" id="fig|53707.9.peg.4899"/>
<dbReference type="EMBL" id="LJQP01000126">
    <property type="protein sequence ID" value="KPX73352.1"/>
    <property type="molecule type" value="Genomic_DNA"/>
</dbReference>
<feature type="domain" description="NTF2 fold immunity protein" evidence="1">
    <location>
        <begin position="7"/>
        <end position="137"/>
    </location>
</feature>
<dbReference type="AlphaFoldDB" id="A0A0P9U7S6"/>
<sequence length="139" mass="16203">MKEKPKPLDVLIQFLGDMNEWESSFFREKFSLIEKGIDANSCSENYKKKLEEILQKHSIKSPKSWARLEGLACGEPTMYDPIRDKVKTDKESDQSASFIVEQSIGLEASFKFTLVNSQSGWMIRKKETLRRDKWQKSTF</sequence>
<reference evidence="2 3" key="1">
    <citation type="submission" date="2015-09" db="EMBL/GenBank/DDBJ databases">
        <title>Genome announcement of multiple Pseudomonas syringae strains.</title>
        <authorList>
            <person name="Thakur S."/>
            <person name="Wang P.W."/>
            <person name="Gong Y."/>
            <person name="Weir B.S."/>
            <person name="Guttman D.S."/>
        </authorList>
    </citation>
    <scope>NUCLEOTIDE SEQUENCE [LARGE SCALE GENOMIC DNA]</scope>
    <source>
        <strain evidence="2 3">ICMP3507</strain>
    </source>
</reference>
<gene>
    <name evidence="2" type="ORF">ALO35_03310</name>
</gene>
<accession>A0A0P9U7S6</accession>
<comment type="caution">
    <text evidence="2">The sequence shown here is derived from an EMBL/GenBank/DDBJ whole genome shotgun (WGS) entry which is preliminary data.</text>
</comment>
<organism evidence="2 3">
    <name type="scientific">Pseudomonas amygdali pv. lachrymans</name>
    <name type="common">Pseudomonas syringae pv. lachrymans</name>
    <dbReference type="NCBI Taxonomy" id="53707"/>
    <lineage>
        <taxon>Bacteria</taxon>
        <taxon>Pseudomonadati</taxon>
        <taxon>Pseudomonadota</taxon>
        <taxon>Gammaproteobacteria</taxon>
        <taxon>Pseudomonadales</taxon>
        <taxon>Pseudomonadaceae</taxon>
        <taxon>Pseudomonas</taxon>
        <taxon>Pseudomonas amygdali</taxon>
    </lineage>
</organism>